<feature type="coiled-coil region" evidence="1">
    <location>
        <begin position="116"/>
        <end position="193"/>
    </location>
</feature>
<dbReference type="AlphaFoldDB" id="A0A0S4V2U3"/>
<keyword evidence="2" id="KW-0732">Signal</keyword>
<evidence type="ECO:0000313" key="3">
    <source>
        <dbReference type="EMBL" id="CUV28839.1"/>
    </source>
</evidence>
<feature type="chain" id="PRO_5006628748" description="Lipoprotein" evidence="2">
    <location>
        <begin position="20"/>
        <end position="338"/>
    </location>
</feature>
<gene>
    <name evidence="3" type="ORF">RUN1985_v1_280154</name>
</gene>
<evidence type="ECO:0000256" key="2">
    <source>
        <dbReference type="SAM" id="SignalP"/>
    </source>
</evidence>
<organism evidence="3">
    <name type="scientific">Ralstonia solanacearum</name>
    <name type="common">Pseudomonas solanacearum</name>
    <dbReference type="NCBI Taxonomy" id="305"/>
    <lineage>
        <taxon>Bacteria</taxon>
        <taxon>Pseudomonadati</taxon>
        <taxon>Pseudomonadota</taxon>
        <taxon>Betaproteobacteria</taxon>
        <taxon>Burkholderiales</taxon>
        <taxon>Burkholderiaceae</taxon>
        <taxon>Ralstonia</taxon>
        <taxon>Ralstonia solanacearum species complex</taxon>
    </lineage>
</organism>
<evidence type="ECO:0008006" key="4">
    <source>
        <dbReference type="Google" id="ProtNLM"/>
    </source>
</evidence>
<reference evidence="3" key="1">
    <citation type="submission" date="2015-10" db="EMBL/GenBank/DDBJ databases">
        <authorList>
            <person name="Gilbert D.G."/>
        </authorList>
    </citation>
    <scope>NUCLEOTIDE SEQUENCE</scope>
    <source>
        <strain evidence="3">Phyl III-seqv23</strain>
    </source>
</reference>
<protein>
    <recommendedName>
        <fullName evidence="4">Lipoprotein</fullName>
    </recommendedName>
</protein>
<dbReference type="EMBL" id="LN899824">
    <property type="protein sequence ID" value="CUV28839.1"/>
    <property type="molecule type" value="Genomic_DNA"/>
</dbReference>
<keyword evidence="1" id="KW-0175">Coiled coil</keyword>
<dbReference type="PROSITE" id="PS51257">
    <property type="entry name" value="PROKAR_LIPOPROTEIN"/>
    <property type="match status" value="1"/>
</dbReference>
<evidence type="ECO:0000256" key="1">
    <source>
        <dbReference type="SAM" id="Coils"/>
    </source>
</evidence>
<name>A0A0S4V2U3_RALSL</name>
<accession>A0A0S4V2U3</accession>
<feature type="signal peptide" evidence="2">
    <location>
        <begin position="1"/>
        <end position="19"/>
    </location>
</feature>
<proteinExistence type="predicted"/>
<sequence>MNLKSMPLALVTALTLALAGCGRSEVNTVKAATVPQDATHTYDTALSNRSSCEKDEWRSFKDDTNRVVVEYRCNLKNGGALLAAFRQQKVSDTQHDYQGYYHGLDQTAESIRQKNPDALEKQLADVQRQLAQLQANGAPSGTDTPEALKQAIVNRESAMQAAQSSVERAQRELDDARNNRAGVQQERERFAQQEKDALAQIDKAYGGVTKATEVFQWFLRDGEVVPAWSGVELVKQDGSTARLDRNWSQTMWDLLHHRGDDHVHAMLNVPDNIVPGQQPAASEAAAVPKAINAAQPSGKGQDCYNAKLKDFRNGMGEEAPISNDMMSEWRGQCGLPPA</sequence>